<comment type="function">
    <text evidence="1 8">Involved in pre-mRNA splicing.</text>
</comment>
<dbReference type="PANTHER" id="PTHR12930:SF0">
    <property type="entry name" value="RING FINGER PROTEIN 113B"/>
    <property type="match status" value="1"/>
</dbReference>
<dbReference type="GO" id="GO:0034247">
    <property type="term" value="P:snoRNA splicing"/>
    <property type="evidence" value="ECO:0007669"/>
    <property type="project" value="TreeGrafter"/>
</dbReference>
<keyword evidence="8" id="KW-0539">Nucleus</keyword>
<sequence length="207" mass="23993">MFKKRIINKSNRLKRNIDELDTEIIDNKVKRKALIIKPPPELTTSEISTNLSHNGKDNATTEIKSNNNKSSLKPVSDNIKITTVTDFQPDVCKDFKETGYCGYGDTCKFLHIREESRQKKPIIKEWQNVSNRNEKREEIEHLPFKCVLCKSDYLQPVKTQCGHIFCKRCFLDRYKIKKKSSCFICDSETNGVFIPISQSELNSLINE</sequence>
<organism evidence="12 13">
    <name type="scientific">Candida verbasci</name>
    <dbReference type="NCBI Taxonomy" id="1227364"/>
    <lineage>
        <taxon>Eukaryota</taxon>
        <taxon>Fungi</taxon>
        <taxon>Dikarya</taxon>
        <taxon>Ascomycota</taxon>
        <taxon>Saccharomycotina</taxon>
        <taxon>Pichiomycetes</taxon>
        <taxon>Debaryomycetaceae</taxon>
        <taxon>Candida/Lodderomyces clade</taxon>
        <taxon>Candida</taxon>
    </lineage>
</organism>
<gene>
    <name evidence="12" type="ORF">CANVERA_P1329</name>
</gene>
<keyword evidence="8" id="KW-0747">Spliceosome</keyword>
<dbReference type="Gene3D" id="4.10.1000.10">
    <property type="entry name" value="Zinc finger, CCCH-type"/>
    <property type="match status" value="1"/>
</dbReference>
<dbReference type="GO" id="GO:0006397">
    <property type="term" value="P:mRNA processing"/>
    <property type="evidence" value="ECO:0007669"/>
    <property type="project" value="UniProtKB-KW"/>
</dbReference>
<feature type="zinc finger region" description="C3H1-type" evidence="7">
    <location>
        <begin position="86"/>
        <end position="114"/>
    </location>
</feature>
<dbReference type="InterPro" id="IPR039971">
    <property type="entry name" value="CWC24-like"/>
</dbReference>
<dbReference type="PROSITE" id="PS50103">
    <property type="entry name" value="ZF_C3H1"/>
    <property type="match status" value="1"/>
</dbReference>
<evidence type="ECO:0000256" key="9">
    <source>
        <dbReference type="SAM" id="MobiDB-lite"/>
    </source>
</evidence>
<dbReference type="SUPFAM" id="SSF57850">
    <property type="entry name" value="RING/U-box"/>
    <property type="match status" value="1"/>
</dbReference>
<feature type="domain" description="C3H1-type" evidence="11">
    <location>
        <begin position="86"/>
        <end position="114"/>
    </location>
</feature>
<keyword evidence="8" id="KW-0508">mRNA splicing</keyword>
<evidence type="ECO:0000259" key="10">
    <source>
        <dbReference type="PROSITE" id="PS50089"/>
    </source>
</evidence>
<evidence type="ECO:0000259" key="11">
    <source>
        <dbReference type="PROSITE" id="PS50103"/>
    </source>
</evidence>
<evidence type="ECO:0000256" key="1">
    <source>
        <dbReference type="ARBA" id="ARBA00003777"/>
    </source>
</evidence>
<keyword evidence="5 7" id="KW-0863">Zinc-finger</keyword>
<evidence type="ECO:0000313" key="12">
    <source>
        <dbReference type="EMBL" id="CAI5756810.1"/>
    </source>
</evidence>
<dbReference type="SMART" id="SM00356">
    <property type="entry name" value="ZnF_C3H1"/>
    <property type="match status" value="1"/>
</dbReference>
<dbReference type="SUPFAM" id="SSF90229">
    <property type="entry name" value="CCCH zinc finger"/>
    <property type="match status" value="1"/>
</dbReference>
<dbReference type="PANTHER" id="PTHR12930">
    <property type="entry name" value="ZINC FINGER PROTEIN 183"/>
    <property type="match status" value="1"/>
</dbReference>
<dbReference type="AlphaFoldDB" id="A0A9W4TUW9"/>
<evidence type="ECO:0000256" key="6">
    <source>
        <dbReference type="ARBA" id="ARBA00022833"/>
    </source>
</evidence>
<dbReference type="InterPro" id="IPR013083">
    <property type="entry name" value="Znf_RING/FYVE/PHD"/>
</dbReference>
<dbReference type="GO" id="GO:0005684">
    <property type="term" value="C:U2-type spliceosomal complex"/>
    <property type="evidence" value="ECO:0007669"/>
    <property type="project" value="TreeGrafter"/>
</dbReference>
<comment type="subcellular location">
    <subcellularLocation>
        <location evidence="8">Nucleus</location>
    </subcellularLocation>
</comment>
<dbReference type="InterPro" id="IPR001841">
    <property type="entry name" value="Znf_RING"/>
</dbReference>
<comment type="similarity">
    <text evidence="2 8">Belongs to the CWC24 family.</text>
</comment>
<keyword evidence="4 7" id="KW-0479">Metal-binding</keyword>
<protein>
    <recommendedName>
        <fullName evidence="3 8">Pre-mRNA-splicing factor CWC24</fullName>
    </recommendedName>
</protein>
<dbReference type="OrthoDB" id="25761at2759"/>
<feature type="domain" description="RING-type" evidence="10">
    <location>
        <begin position="146"/>
        <end position="186"/>
    </location>
</feature>
<accession>A0A9W4TUW9</accession>
<dbReference type="Gene3D" id="3.30.40.10">
    <property type="entry name" value="Zinc/RING finger domain, C3HC4 (zinc finger)"/>
    <property type="match status" value="1"/>
</dbReference>
<dbReference type="EMBL" id="CANTUO010000001">
    <property type="protein sequence ID" value="CAI5756810.1"/>
    <property type="molecule type" value="Genomic_DNA"/>
</dbReference>
<proteinExistence type="inferred from homology"/>
<dbReference type="InterPro" id="IPR036855">
    <property type="entry name" value="Znf_CCCH_sf"/>
</dbReference>
<keyword evidence="8" id="KW-0238">DNA-binding</keyword>
<dbReference type="GO" id="GO:0003677">
    <property type="term" value="F:DNA binding"/>
    <property type="evidence" value="ECO:0007669"/>
    <property type="project" value="UniProtKB-UniRule"/>
</dbReference>
<dbReference type="Pfam" id="PF00642">
    <property type="entry name" value="zf-CCCH"/>
    <property type="match status" value="1"/>
</dbReference>
<dbReference type="SMART" id="SM00184">
    <property type="entry name" value="RING"/>
    <property type="match status" value="1"/>
</dbReference>
<keyword evidence="6 7" id="KW-0862">Zinc</keyword>
<evidence type="ECO:0000256" key="5">
    <source>
        <dbReference type="ARBA" id="ARBA00022771"/>
    </source>
</evidence>
<evidence type="ECO:0000256" key="2">
    <source>
        <dbReference type="ARBA" id="ARBA00009161"/>
    </source>
</evidence>
<feature type="region of interest" description="Disordered" evidence="9">
    <location>
        <begin position="47"/>
        <end position="71"/>
    </location>
</feature>
<comment type="subunit">
    <text evidence="8">Associated with the spliceosome.</text>
</comment>
<keyword evidence="13" id="KW-1185">Reference proteome</keyword>
<evidence type="ECO:0000256" key="4">
    <source>
        <dbReference type="ARBA" id="ARBA00022723"/>
    </source>
</evidence>
<evidence type="ECO:0000256" key="7">
    <source>
        <dbReference type="PROSITE-ProRule" id="PRU00723"/>
    </source>
</evidence>
<dbReference type="GO" id="GO:0008270">
    <property type="term" value="F:zinc ion binding"/>
    <property type="evidence" value="ECO:0007669"/>
    <property type="project" value="UniProtKB-KW"/>
</dbReference>
<evidence type="ECO:0000256" key="3">
    <source>
        <dbReference type="ARBA" id="ARBA00020647"/>
    </source>
</evidence>
<dbReference type="Pfam" id="PF00097">
    <property type="entry name" value="zf-C3HC4"/>
    <property type="match status" value="1"/>
</dbReference>
<dbReference type="PROSITE" id="PS50089">
    <property type="entry name" value="ZF_RING_2"/>
    <property type="match status" value="1"/>
</dbReference>
<dbReference type="InterPro" id="IPR000571">
    <property type="entry name" value="Znf_CCCH"/>
</dbReference>
<evidence type="ECO:0000313" key="13">
    <source>
        <dbReference type="Proteomes" id="UP001152885"/>
    </source>
</evidence>
<evidence type="ECO:0000256" key="8">
    <source>
        <dbReference type="RuleBase" id="RU367110"/>
    </source>
</evidence>
<name>A0A9W4TUW9_9ASCO</name>
<keyword evidence="8" id="KW-0507">mRNA processing</keyword>
<comment type="caution">
    <text evidence="12">The sequence shown here is derived from an EMBL/GenBank/DDBJ whole genome shotgun (WGS) entry which is preliminary data.</text>
</comment>
<reference evidence="12" key="1">
    <citation type="submission" date="2022-12" db="EMBL/GenBank/DDBJ databases">
        <authorList>
            <person name="Brejova B."/>
        </authorList>
    </citation>
    <scope>NUCLEOTIDE SEQUENCE</scope>
</reference>
<dbReference type="InterPro" id="IPR018957">
    <property type="entry name" value="Znf_C3HC4_RING-type"/>
</dbReference>
<dbReference type="Proteomes" id="UP001152885">
    <property type="component" value="Unassembled WGS sequence"/>
</dbReference>